<evidence type="ECO:0000256" key="1">
    <source>
        <dbReference type="ARBA" id="ARBA00023125"/>
    </source>
</evidence>
<accession>A0A367FXY0</accession>
<reference evidence="4 5" key="1">
    <citation type="submission" date="2018-03" db="EMBL/GenBank/DDBJ databases">
        <title>Complete genome sequencing of Faecalibacterium prausnitzii strains isolated from the human gut.</title>
        <authorList>
            <person name="Fitzgerald B.C."/>
            <person name="Shkoporov A.N."/>
            <person name="Ross P.R."/>
            <person name="Hill C."/>
        </authorList>
    </citation>
    <scope>NUCLEOTIDE SEQUENCE [LARGE SCALE GENOMIC DNA]</scope>
    <source>
        <strain evidence="4 5">ATCC 27768</strain>
    </source>
</reference>
<dbReference type="RefSeq" id="WP_009260077.1">
    <property type="nucleotide sequence ID" value="NZ_JAWHPP010000024.1"/>
</dbReference>
<dbReference type="AlphaFoldDB" id="A0A367FXY0"/>
<protein>
    <submittedName>
        <fullName evidence="4">TetR/AcrR family transcriptional regulator</fullName>
    </submittedName>
</protein>
<name>A0A367FXY0_9FIRM</name>
<dbReference type="InterPro" id="IPR009057">
    <property type="entry name" value="Homeodomain-like_sf"/>
</dbReference>
<comment type="caution">
    <text evidence="4">The sequence shown here is derived from an EMBL/GenBank/DDBJ whole genome shotgun (WGS) entry which is preliminary data.</text>
</comment>
<organism evidence="4 5">
    <name type="scientific">Faecalibacterium prausnitzii</name>
    <dbReference type="NCBI Taxonomy" id="853"/>
    <lineage>
        <taxon>Bacteria</taxon>
        <taxon>Bacillati</taxon>
        <taxon>Bacillota</taxon>
        <taxon>Clostridia</taxon>
        <taxon>Eubacteriales</taxon>
        <taxon>Oscillospiraceae</taxon>
        <taxon>Faecalibacterium</taxon>
    </lineage>
</organism>
<dbReference type="InterPro" id="IPR001647">
    <property type="entry name" value="HTH_TetR"/>
</dbReference>
<dbReference type="GO" id="GO:0003677">
    <property type="term" value="F:DNA binding"/>
    <property type="evidence" value="ECO:0007669"/>
    <property type="project" value="UniProtKB-UniRule"/>
</dbReference>
<dbReference type="InterPro" id="IPR050624">
    <property type="entry name" value="HTH-type_Tx_Regulator"/>
</dbReference>
<evidence type="ECO:0000313" key="4">
    <source>
        <dbReference type="EMBL" id="RCH42793.1"/>
    </source>
</evidence>
<evidence type="ECO:0000256" key="2">
    <source>
        <dbReference type="PROSITE-ProRule" id="PRU00335"/>
    </source>
</evidence>
<dbReference type="InterPro" id="IPR039532">
    <property type="entry name" value="TetR_C_Firmicutes"/>
</dbReference>
<dbReference type="PANTHER" id="PTHR43479:SF11">
    <property type="entry name" value="ACREF_ENVCD OPERON REPRESSOR-RELATED"/>
    <property type="match status" value="1"/>
</dbReference>
<dbReference type="Proteomes" id="UP000252378">
    <property type="component" value="Unassembled WGS sequence"/>
</dbReference>
<feature type="DNA-binding region" description="H-T-H motif" evidence="2">
    <location>
        <begin position="41"/>
        <end position="60"/>
    </location>
</feature>
<dbReference type="Pfam" id="PF00440">
    <property type="entry name" value="TetR_N"/>
    <property type="match status" value="1"/>
</dbReference>
<sequence>MRQTSKNVSPMSNEGRNLYVITHITESLLELLKDKPLNDISISELCSHAQVGRATFYRNFEVKEDVLNVYIHKLFSEWIDTYESNPPKTISQMVRELFLHLEKYRDFYGLLSERGLIYLLKNVLLEIYAPKPEQPAQAAYASAYVAYTLYGWIEVWFQRGMKETPEEMAAMFPN</sequence>
<evidence type="ECO:0000259" key="3">
    <source>
        <dbReference type="PROSITE" id="PS50977"/>
    </source>
</evidence>
<feature type="domain" description="HTH tetR-type" evidence="3">
    <location>
        <begin position="18"/>
        <end position="78"/>
    </location>
</feature>
<dbReference type="PROSITE" id="PS50977">
    <property type="entry name" value="HTH_TETR_2"/>
    <property type="match status" value="1"/>
</dbReference>
<evidence type="ECO:0000313" key="5">
    <source>
        <dbReference type="Proteomes" id="UP000252378"/>
    </source>
</evidence>
<dbReference type="SUPFAM" id="SSF46689">
    <property type="entry name" value="Homeodomain-like"/>
    <property type="match status" value="1"/>
</dbReference>
<dbReference type="Pfam" id="PF14278">
    <property type="entry name" value="TetR_C_8"/>
    <property type="match status" value="1"/>
</dbReference>
<proteinExistence type="predicted"/>
<keyword evidence="1 2" id="KW-0238">DNA-binding</keyword>
<dbReference type="EMBL" id="PXUP01000027">
    <property type="protein sequence ID" value="RCH42793.1"/>
    <property type="molecule type" value="Genomic_DNA"/>
</dbReference>
<gene>
    <name evidence="4" type="ORF">C7J97_13465</name>
</gene>
<dbReference type="PANTHER" id="PTHR43479">
    <property type="entry name" value="ACREF/ENVCD OPERON REPRESSOR-RELATED"/>
    <property type="match status" value="1"/>
</dbReference>
<dbReference type="Gene3D" id="1.10.357.10">
    <property type="entry name" value="Tetracycline Repressor, domain 2"/>
    <property type="match status" value="1"/>
</dbReference>